<dbReference type="Gene3D" id="2.40.50.1020">
    <property type="entry name" value="LytTr DNA-binding domain"/>
    <property type="match status" value="1"/>
</dbReference>
<evidence type="ECO:0000259" key="5">
    <source>
        <dbReference type="PROSITE" id="PS50930"/>
    </source>
</evidence>
<feature type="domain" description="HTH LytTR-type" evidence="5">
    <location>
        <begin position="52"/>
        <end position="146"/>
    </location>
</feature>
<organism evidence="6 7">
    <name type="scientific">Facklamia miroungae</name>
    <dbReference type="NCBI Taxonomy" id="120956"/>
    <lineage>
        <taxon>Bacteria</taxon>
        <taxon>Bacillati</taxon>
        <taxon>Bacillota</taxon>
        <taxon>Bacilli</taxon>
        <taxon>Lactobacillales</taxon>
        <taxon>Aerococcaceae</taxon>
        <taxon>Facklamia</taxon>
    </lineage>
</organism>
<keyword evidence="1" id="KW-0963">Cytoplasm</keyword>
<evidence type="ECO:0000256" key="2">
    <source>
        <dbReference type="ARBA" id="ARBA00023015"/>
    </source>
</evidence>
<dbReference type="GO" id="GO:0003677">
    <property type="term" value="F:DNA binding"/>
    <property type="evidence" value="ECO:0007669"/>
    <property type="project" value="UniProtKB-KW"/>
</dbReference>
<keyword evidence="7" id="KW-1185">Reference proteome</keyword>
<dbReference type="RefSeq" id="WP_090290431.1">
    <property type="nucleotide sequence ID" value="NZ_FNCK01000013.1"/>
</dbReference>
<keyword evidence="4" id="KW-0804">Transcription</keyword>
<dbReference type="OrthoDB" id="9808614at2"/>
<sequence length="146" mass="17024">MKLEIKIDPGIDETLVKIFANSVNSEVTLIQSLLESPSLQRIIGFQNEVVRILEPREIIRFYTDNKKVYAQTEESTYLVRLRMYDLEERFYSKSFLRISQGELVNLDYVKRLDLSYKGTIAVELTNGDISFVSRRSLSKFKEFLGI</sequence>
<gene>
    <name evidence="6" type="ORF">SAMN05421791_1134</name>
</gene>
<evidence type="ECO:0000256" key="1">
    <source>
        <dbReference type="ARBA" id="ARBA00022490"/>
    </source>
</evidence>
<dbReference type="PANTHER" id="PTHR37299:SF2">
    <property type="entry name" value="HTH LYTTR-TYPE DOMAIN-CONTAINING PROTEIN"/>
    <property type="match status" value="1"/>
</dbReference>
<dbReference type="InterPro" id="IPR007492">
    <property type="entry name" value="LytTR_DNA-bd_dom"/>
</dbReference>
<dbReference type="STRING" id="120956.SAMN05421791_1134"/>
<evidence type="ECO:0000256" key="3">
    <source>
        <dbReference type="ARBA" id="ARBA00023125"/>
    </source>
</evidence>
<evidence type="ECO:0000313" key="6">
    <source>
        <dbReference type="EMBL" id="SDG52598.1"/>
    </source>
</evidence>
<dbReference type="PANTHER" id="PTHR37299">
    <property type="entry name" value="TRANSCRIPTIONAL REGULATOR-RELATED"/>
    <property type="match status" value="1"/>
</dbReference>
<accession>A0A1G7UZ69</accession>
<reference evidence="6 7" key="1">
    <citation type="submission" date="2016-10" db="EMBL/GenBank/DDBJ databases">
        <authorList>
            <person name="de Groot N.N."/>
        </authorList>
    </citation>
    <scope>NUCLEOTIDE SEQUENCE [LARGE SCALE GENOMIC DNA]</scope>
    <source>
        <strain evidence="6 7">ATCC BAA-466</strain>
    </source>
</reference>
<dbReference type="Pfam" id="PF04397">
    <property type="entry name" value="LytTR"/>
    <property type="match status" value="1"/>
</dbReference>
<keyword evidence="3 6" id="KW-0238">DNA-binding</keyword>
<dbReference type="Proteomes" id="UP000199708">
    <property type="component" value="Unassembled WGS sequence"/>
</dbReference>
<evidence type="ECO:0000256" key="4">
    <source>
        <dbReference type="ARBA" id="ARBA00023163"/>
    </source>
</evidence>
<proteinExistence type="predicted"/>
<dbReference type="SMART" id="SM00850">
    <property type="entry name" value="LytTR"/>
    <property type="match status" value="1"/>
</dbReference>
<dbReference type="GO" id="GO:0000156">
    <property type="term" value="F:phosphorelay response regulator activity"/>
    <property type="evidence" value="ECO:0007669"/>
    <property type="project" value="InterPro"/>
</dbReference>
<name>A0A1G7UZ69_9LACT</name>
<dbReference type="InterPro" id="IPR046947">
    <property type="entry name" value="LytR-like"/>
</dbReference>
<keyword evidence="2" id="KW-0805">Transcription regulation</keyword>
<dbReference type="AlphaFoldDB" id="A0A1G7UZ69"/>
<evidence type="ECO:0000313" key="7">
    <source>
        <dbReference type="Proteomes" id="UP000199708"/>
    </source>
</evidence>
<dbReference type="PROSITE" id="PS50930">
    <property type="entry name" value="HTH_LYTTR"/>
    <property type="match status" value="1"/>
</dbReference>
<dbReference type="EMBL" id="FNCK01000013">
    <property type="protein sequence ID" value="SDG52598.1"/>
    <property type="molecule type" value="Genomic_DNA"/>
</dbReference>
<protein>
    <submittedName>
        <fullName evidence="6">LytTr DNA-binding domain-containing protein</fullName>
    </submittedName>
</protein>